<dbReference type="Pfam" id="PF00672">
    <property type="entry name" value="HAMP"/>
    <property type="match status" value="1"/>
</dbReference>
<keyword evidence="6" id="KW-0472">Membrane</keyword>
<comment type="subcellular location">
    <subcellularLocation>
        <location evidence="1">Membrane</location>
    </subcellularLocation>
</comment>
<dbReference type="SMART" id="SM00304">
    <property type="entry name" value="HAMP"/>
    <property type="match status" value="1"/>
</dbReference>
<feature type="transmembrane region" description="Helical" evidence="6">
    <location>
        <begin position="189"/>
        <end position="209"/>
    </location>
</feature>
<evidence type="ECO:0000313" key="10">
    <source>
        <dbReference type="Proteomes" id="UP000255070"/>
    </source>
</evidence>
<dbReference type="CDD" id="cd06225">
    <property type="entry name" value="HAMP"/>
    <property type="match status" value="1"/>
</dbReference>
<keyword evidence="2" id="KW-0488">Methylation</keyword>
<dbReference type="CDD" id="cd19411">
    <property type="entry name" value="MCP2201-like_sensor"/>
    <property type="match status" value="1"/>
</dbReference>
<keyword evidence="6" id="KW-0812">Transmembrane</keyword>
<dbReference type="PROSITE" id="PS50885">
    <property type="entry name" value="HAMP"/>
    <property type="match status" value="1"/>
</dbReference>
<protein>
    <submittedName>
        <fullName evidence="9">Aspartate chemoreceptor protein</fullName>
    </submittedName>
</protein>
<sequence>MKSIKISTRILGTFGVLVLLLVVVVAMALLQLRSMRSSAETITGNALPSVEVINTLNTDLARTRLLELRHVNNDEPGYMARVEAQFEQLQKHLAEAKKLYEPLIVTAEERELYTQFLRERERYVELNKQLFEISRRGDKEQAKQLLGGESLKLYDQSSATLQKLIKFNGDVARGETLASEKVYDRAVSMLALAALVAVLVAAGAGIWLVRSIRAPLEQAMQAADRVANGDLSGVIRVERQDETGRLLGALERMQNSLVQTVRTVRQNAEGVASASSQIASGNADLSGRTEEQASALEETAASMEQLGSTVRQNADNARAANQMAMNASQVAAQGGAVVAEVVETMKGINNSSQQIADIITVIDSIAFQTNILALNAAVEAARAGEQGRGFAVVAGEVRTLAQRSAEAAKEIKALISTSVQRVEQGTQLVDKAGATMADIVSAISRVTDLMAEISAASQEQSQGVAQVGEAVTQMDQTTQQNAALVEESAAAAGALRKQAQDLVQAVAVFQLPASALYDQAPKAAARATAPAVVAAAAPARQAPVRRVATRPAPMPAAPRSLMGGAVAGESAPARNAPKSSLNEDDWETF</sequence>
<feature type="region of interest" description="Disordered" evidence="5">
    <location>
        <begin position="544"/>
        <end position="589"/>
    </location>
</feature>
<dbReference type="PANTHER" id="PTHR43531:SF14">
    <property type="entry name" value="METHYL-ACCEPTING CHEMOTAXIS PROTEIN I-RELATED"/>
    <property type="match status" value="1"/>
</dbReference>
<dbReference type="InterPro" id="IPR024478">
    <property type="entry name" value="HlyB_4HB_MCP"/>
</dbReference>
<evidence type="ECO:0000256" key="5">
    <source>
        <dbReference type="SAM" id="MobiDB-lite"/>
    </source>
</evidence>
<keyword evidence="9" id="KW-0675">Receptor</keyword>
<evidence type="ECO:0000259" key="8">
    <source>
        <dbReference type="PROSITE" id="PS50885"/>
    </source>
</evidence>
<dbReference type="PANTHER" id="PTHR43531">
    <property type="entry name" value="PROTEIN ICFG"/>
    <property type="match status" value="1"/>
</dbReference>
<dbReference type="GO" id="GO:0006935">
    <property type="term" value="P:chemotaxis"/>
    <property type="evidence" value="ECO:0007669"/>
    <property type="project" value="InterPro"/>
</dbReference>
<proteinExistence type="inferred from homology"/>
<accession>A0A8B4S0A1</accession>
<gene>
    <name evidence="9" type="primary">tar_3</name>
    <name evidence="9" type="ORF">NCTC10698_02059</name>
</gene>
<dbReference type="PROSITE" id="PS50111">
    <property type="entry name" value="CHEMOTAXIS_TRANSDUC_2"/>
    <property type="match status" value="1"/>
</dbReference>
<dbReference type="InterPro" id="IPR004090">
    <property type="entry name" value="Chemotax_Me-accpt_rcpt"/>
</dbReference>
<dbReference type="InterPro" id="IPR004089">
    <property type="entry name" value="MCPsignal_dom"/>
</dbReference>
<reference evidence="9 10" key="1">
    <citation type="submission" date="2018-06" db="EMBL/GenBank/DDBJ databases">
        <authorList>
            <consortium name="Pathogen Informatics"/>
            <person name="Doyle S."/>
        </authorList>
    </citation>
    <scope>NUCLEOTIDE SEQUENCE [LARGE SCALE GENOMIC DNA]</scope>
    <source>
        <strain evidence="9 10">NCTC10698</strain>
    </source>
</reference>
<evidence type="ECO:0000256" key="2">
    <source>
        <dbReference type="ARBA" id="ARBA00022481"/>
    </source>
</evidence>
<evidence type="ECO:0000256" key="3">
    <source>
        <dbReference type="ARBA" id="ARBA00029447"/>
    </source>
</evidence>
<evidence type="ECO:0000313" key="9">
    <source>
        <dbReference type="EMBL" id="SUY77167.1"/>
    </source>
</evidence>
<evidence type="ECO:0000256" key="1">
    <source>
        <dbReference type="ARBA" id="ARBA00004370"/>
    </source>
</evidence>
<dbReference type="Proteomes" id="UP000255070">
    <property type="component" value="Unassembled WGS sequence"/>
</dbReference>
<dbReference type="RefSeq" id="WP_003080838.1">
    <property type="nucleotide sequence ID" value="NZ_BBJZ01000011.1"/>
</dbReference>
<keyword evidence="10" id="KW-1185">Reference proteome</keyword>
<dbReference type="InterPro" id="IPR047347">
    <property type="entry name" value="YvaQ-like_sensor"/>
</dbReference>
<dbReference type="GO" id="GO:0004888">
    <property type="term" value="F:transmembrane signaling receptor activity"/>
    <property type="evidence" value="ECO:0007669"/>
    <property type="project" value="InterPro"/>
</dbReference>
<organism evidence="9 10">
    <name type="scientific">Comamonas testosteroni</name>
    <name type="common">Pseudomonas testosteroni</name>
    <dbReference type="NCBI Taxonomy" id="285"/>
    <lineage>
        <taxon>Bacteria</taxon>
        <taxon>Pseudomonadati</taxon>
        <taxon>Pseudomonadota</taxon>
        <taxon>Betaproteobacteria</taxon>
        <taxon>Burkholderiales</taxon>
        <taxon>Comamonadaceae</taxon>
        <taxon>Comamonas</taxon>
    </lineage>
</organism>
<evidence type="ECO:0000256" key="6">
    <source>
        <dbReference type="SAM" id="Phobius"/>
    </source>
</evidence>
<dbReference type="GeneID" id="63999819"/>
<evidence type="ECO:0000259" key="7">
    <source>
        <dbReference type="PROSITE" id="PS50111"/>
    </source>
</evidence>
<feature type="transmembrane region" description="Helical" evidence="6">
    <location>
        <begin position="6"/>
        <end position="30"/>
    </location>
</feature>
<dbReference type="InterPro" id="IPR003660">
    <property type="entry name" value="HAMP_dom"/>
</dbReference>
<dbReference type="PRINTS" id="PR00260">
    <property type="entry name" value="CHEMTRNSDUCR"/>
</dbReference>
<keyword evidence="6" id="KW-1133">Transmembrane helix</keyword>
<dbReference type="SUPFAM" id="SSF58104">
    <property type="entry name" value="Methyl-accepting chemotaxis protein (MCP) signaling domain"/>
    <property type="match status" value="1"/>
</dbReference>
<dbReference type="Pfam" id="PF12729">
    <property type="entry name" value="4HB_MCP_1"/>
    <property type="match status" value="1"/>
</dbReference>
<dbReference type="CDD" id="cd11386">
    <property type="entry name" value="MCP_signal"/>
    <property type="match status" value="1"/>
</dbReference>
<feature type="domain" description="Methyl-accepting transducer" evidence="7">
    <location>
        <begin position="267"/>
        <end position="496"/>
    </location>
</feature>
<feature type="domain" description="HAMP" evidence="8">
    <location>
        <begin position="210"/>
        <end position="262"/>
    </location>
</feature>
<dbReference type="InterPro" id="IPR051310">
    <property type="entry name" value="MCP_chemotaxis"/>
</dbReference>
<keyword evidence="4" id="KW-0807">Transducer</keyword>
<comment type="similarity">
    <text evidence="3">Belongs to the methyl-accepting chemotaxis (MCP) protein family.</text>
</comment>
<dbReference type="FunFam" id="1.10.287.950:FF:000001">
    <property type="entry name" value="Methyl-accepting chemotaxis sensory transducer"/>
    <property type="match status" value="1"/>
</dbReference>
<dbReference type="Pfam" id="PF00015">
    <property type="entry name" value="MCPsignal"/>
    <property type="match status" value="1"/>
</dbReference>
<dbReference type="GO" id="GO:0005886">
    <property type="term" value="C:plasma membrane"/>
    <property type="evidence" value="ECO:0007669"/>
    <property type="project" value="TreeGrafter"/>
</dbReference>
<dbReference type="GO" id="GO:0007165">
    <property type="term" value="P:signal transduction"/>
    <property type="evidence" value="ECO:0007669"/>
    <property type="project" value="UniProtKB-KW"/>
</dbReference>
<dbReference type="SMART" id="SM00283">
    <property type="entry name" value="MA"/>
    <property type="match status" value="1"/>
</dbReference>
<dbReference type="Gene3D" id="1.10.287.950">
    <property type="entry name" value="Methyl-accepting chemotaxis protein"/>
    <property type="match status" value="1"/>
</dbReference>
<dbReference type="AlphaFoldDB" id="A0A8B4S0A1"/>
<name>A0A8B4S0A1_COMTE</name>
<comment type="caution">
    <text evidence="9">The sequence shown here is derived from an EMBL/GenBank/DDBJ whole genome shotgun (WGS) entry which is preliminary data.</text>
</comment>
<evidence type="ECO:0000256" key="4">
    <source>
        <dbReference type="PROSITE-ProRule" id="PRU00284"/>
    </source>
</evidence>
<dbReference type="EMBL" id="UFXL01000001">
    <property type="protein sequence ID" value="SUY77167.1"/>
    <property type="molecule type" value="Genomic_DNA"/>
</dbReference>